<evidence type="ECO:0000313" key="2">
    <source>
        <dbReference type="Proteomes" id="UP000063308"/>
    </source>
</evidence>
<dbReference type="EMBL" id="AP014685">
    <property type="protein sequence ID" value="BAR58811.1"/>
    <property type="molecule type" value="Genomic_DNA"/>
</dbReference>
<proteinExistence type="predicted"/>
<protein>
    <submittedName>
        <fullName evidence="1">Uncharacterized protein</fullName>
    </submittedName>
</protein>
<sequence length="84" mass="9548">MLDLFRQGYQLVATEPYLSFEGCEFDKPIKVGAYIFVCRTYEYVYHYGKAELLGRTLAVKGQSISSVYLCAGEDHCMAGTLYVR</sequence>
<gene>
    <name evidence="1" type="ORF">NK6_5653</name>
</gene>
<evidence type="ECO:0000313" key="1">
    <source>
        <dbReference type="EMBL" id="BAR58811.1"/>
    </source>
</evidence>
<accession>A0A0E4BS47</accession>
<dbReference type="Proteomes" id="UP000063308">
    <property type="component" value="Chromosome"/>
</dbReference>
<dbReference type="AlphaFoldDB" id="A0A0E4BS47"/>
<name>A0A0E4BS47_9BRAD</name>
<reference evidence="1 2" key="1">
    <citation type="submission" date="2014-11" db="EMBL/GenBank/DDBJ databases">
        <title>Symbiosis island explosion on the genome of extra-slow-growing strains of soybean bradyrhizobia with massive insertion sequences.</title>
        <authorList>
            <person name="Iida T."/>
            <person name="Minamisawa K."/>
        </authorList>
    </citation>
    <scope>NUCLEOTIDE SEQUENCE [LARGE SCALE GENOMIC DNA]</scope>
    <source>
        <strain evidence="1 2">NK6</strain>
    </source>
</reference>
<organism evidence="1 2">
    <name type="scientific">Bradyrhizobium diazoefficiens</name>
    <dbReference type="NCBI Taxonomy" id="1355477"/>
    <lineage>
        <taxon>Bacteria</taxon>
        <taxon>Pseudomonadati</taxon>
        <taxon>Pseudomonadota</taxon>
        <taxon>Alphaproteobacteria</taxon>
        <taxon>Hyphomicrobiales</taxon>
        <taxon>Nitrobacteraceae</taxon>
        <taxon>Bradyrhizobium</taxon>
    </lineage>
</organism>